<dbReference type="Pfam" id="PF00578">
    <property type="entry name" value="AhpC-TSA"/>
    <property type="match status" value="1"/>
</dbReference>
<gene>
    <name evidence="6" type="ordered locus">Acid_3125</name>
</gene>
<dbReference type="GO" id="GO:0030313">
    <property type="term" value="C:cell envelope"/>
    <property type="evidence" value="ECO:0007669"/>
    <property type="project" value="UniProtKB-SubCell"/>
</dbReference>
<dbReference type="PANTHER" id="PTHR43640:SF1">
    <property type="entry name" value="THIOREDOXIN-DEPENDENT PEROXIREDOXIN"/>
    <property type="match status" value="1"/>
</dbReference>
<dbReference type="KEGG" id="sus:Acid_3125"/>
<evidence type="ECO:0000256" key="2">
    <source>
        <dbReference type="ARBA" id="ARBA00022748"/>
    </source>
</evidence>
<feature type="domain" description="Thioredoxin" evidence="5">
    <location>
        <begin position="221"/>
        <end position="376"/>
    </location>
</feature>
<keyword evidence="3" id="KW-0676">Redox-active center</keyword>
<dbReference type="InParanoid" id="Q022J7"/>
<dbReference type="InterPro" id="IPR017937">
    <property type="entry name" value="Thioredoxin_CS"/>
</dbReference>
<dbReference type="eggNOG" id="COG1225">
    <property type="taxonomic scope" value="Bacteria"/>
</dbReference>
<evidence type="ECO:0000259" key="5">
    <source>
        <dbReference type="PROSITE" id="PS51352"/>
    </source>
</evidence>
<protein>
    <submittedName>
        <fullName evidence="6">Redoxin domain protein</fullName>
    </submittedName>
</protein>
<dbReference type="CDD" id="cd02966">
    <property type="entry name" value="TlpA_like_family"/>
    <property type="match status" value="1"/>
</dbReference>
<keyword evidence="2" id="KW-0201">Cytochrome c-type biogenesis</keyword>
<dbReference type="PROSITE" id="PS51352">
    <property type="entry name" value="THIOREDOXIN_2"/>
    <property type="match status" value="2"/>
</dbReference>
<dbReference type="Pfam" id="PF08534">
    <property type="entry name" value="Redoxin"/>
    <property type="match status" value="1"/>
</dbReference>
<feature type="domain" description="Thioredoxin" evidence="5">
    <location>
        <begin position="37"/>
        <end position="200"/>
    </location>
</feature>
<dbReference type="OrthoDB" id="9809746at2"/>
<dbReference type="CDD" id="cd02969">
    <property type="entry name" value="PRX_like1"/>
    <property type="match status" value="1"/>
</dbReference>
<proteinExistence type="predicted"/>
<feature type="signal peptide" evidence="4">
    <location>
        <begin position="1"/>
        <end position="21"/>
    </location>
</feature>
<evidence type="ECO:0000256" key="4">
    <source>
        <dbReference type="SAM" id="SignalP"/>
    </source>
</evidence>
<sequence length="391" mass="43208" precursor="true">MLNRHTAVLSLALVLSCAALRAQDEVAHPAAGAPPILPVGSPAPDFNLPGIDGKLHNLAEYRASKVLVVVFTCDHCPVAQMYEKRIKELTADYRDRGVAVVAINPNDPNAVRYSEMGHTDVGDTLAEMKIRAEYRHFNFPYLSDGATQAVSLKYGPTATPHAFIFDEKRILRYQGRIDSSQREELVTRHETRDAIEALLGGKPVAVQNTPAVGCSTKWSEKKTGAAAEVAATEKANVALEAVNLDQLRALRKNGTGKFLLINFWATWCEPCVAEFPELQRELAMYRKRPFDVVTVSINTPDERSGVLSFLKELHAGTRNLLFDFNDPADGIAAFGTNWAGGVPYTVLLSPEGEIVYRVQGAINPFEVRRTILKYLPDDHYIGTHAYWNSVF</sequence>
<dbReference type="SUPFAM" id="SSF52833">
    <property type="entry name" value="Thioredoxin-like"/>
    <property type="match status" value="2"/>
</dbReference>
<dbReference type="AlphaFoldDB" id="Q022J7"/>
<evidence type="ECO:0000256" key="1">
    <source>
        <dbReference type="ARBA" id="ARBA00004196"/>
    </source>
</evidence>
<dbReference type="InterPro" id="IPR036249">
    <property type="entry name" value="Thioredoxin-like_sf"/>
</dbReference>
<dbReference type="GO" id="GO:0016491">
    <property type="term" value="F:oxidoreductase activity"/>
    <property type="evidence" value="ECO:0007669"/>
    <property type="project" value="InterPro"/>
</dbReference>
<reference evidence="6" key="1">
    <citation type="submission" date="2006-10" db="EMBL/GenBank/DDBJ databases">
        <title>Complete sequence of Solibacter usitatus Ellin6076.</title>
        <authorList>
            <consortium name="US DOE Joint Genome Institute"/>
            <person name="Copeland A."/>
            <person name="Lucas S."/>
            <person name="Lapidus A."/>
            <person name="Barry K."/>
            <person name="Detter J.C."/>
            <person name="Glavina del Rio T."/>
            <person name="Hammon N."/>
            <person name="Israni S."/>
            <person name="Dalin E."/>
            <person name="Tice H."/>
            <person name="Pitluck S."/>
            <person name="Thompson L.S."/>
            <person name="Brettin T."/>
            <person name="Bruce D."/>
            <person name="Han C."/>
            <person name="Tapia R."/>
            <person name="Gilna P."/>
            <person name="Schmutz J."/>
            <person name="Larimer F."/>
            <person name="Land M."/>
            <person name="Hauser L."/>
            <person name="Kyrpides N."/>
            <person name="Mikhailova N."/>
            <person name="Janssen P.H."/>
            <person name="Kuske C.R."/>
            <person name="Richardson P."/>
        </authorList>
    </citation>
    <scope>NUCLEOTIDE SEQUENCE</scope>
    <source>
        <strain evidence="6">Ellin6076</strain>
    </source>
</reference>
<dbReference type="STRING" id="234267.Acid_3125"/>
<keyword evidence="4" id="KW-0732">Signal</keyword>
<evidence type="ECO:0000313" key="6">
    <source>
        <dbReference type="EMBL" id="ABJ84103.1"/>
    </source>
</evidence>
<dbReference type="InterPro" id="IPR013740">
    <property type="entry name" value="Redoxin"/>
</dbReference>
<dbReference type="eggNOG" id="COG0526">
    <property type="taxonomic scope" value="Bacteria"/>
</dbReference>
<feature type="chain" id="PRO_5004163006" evidence="4">
    <location>
        <begin position="22"/>
        <end position="391"/>
    </location>
</feature>
<dbReference type="InterPro" id="IPR000866">
    <property type="entry name" value="AhpC/TSA"/>
</dbReference>
<dbReference type="GO" id="GO:0016209">
    <property type="term" value="F:antioxidant activity"/>
    <property type="evidence" value="ECO:0007669"/>
    <property type="project" value="InterPro"/>
</dbReference>
<comment type="subcellular location">
    <subcellularLocation>
        <location evidence="1">Cell envelope</location>
    </subcellularLocation>
</comment>
<name>Q022J7_SOLUE</name>
<dbReference type="HOGENOM" id="CLU_733515_0_0_0"/>
<dbReference type="PROSITE" id="PS00194">
    <property type="entry name" value="THIOREDOXIN_1"/>
    <property type="match status" value="1"/>
</dbReference>
<dbReference type="EMBL" id="CP000473">
    <property type="protein sequence ID" value="ABJ84103.1"/>
    <property type="molecule type" value="Genomic_DNA"/>
</dbReference>
<dbReference type="InterPro" id="IPR047262">
    <property type="entry name" value="PRX-like1"/>
</dbReference>
<dbReference type="InterPro" id="IPR013766">
    <property type="entry name" value="Thioredoxin_domain"/>
</dbReference>
<dbReference type="PROSITE" id="PS51257">
    <property type="entry name" value="PROKAR_LIPOPROTEIN"/>
    <property type="match status" value="1"/>
</dbReference>
<dbReference type="GO" id="GO:0017004">
    <property type="term" value="P:cytochrome complex assembly"/>
    <property type="evidence" value="ECO:0007669"/>
    <property type="project" value="UniProtKB-KW"/>
</dbReference>
<dbReference type="Gene3D" id="3.40.30.10">
    <property type="entry name" value="Glutaredoxin"/>
    <property type="match status" value="2"/>
</dbReference>
<evidence type="ECO:0000256" key="3">
    <source>
        <dbReference type="ARBA" id="ARBA00023284"/>
    </source>
</evidence>
<dbReference type="PANTHER" id="PTHR43640">
    <property type="entry name" value="OS07G0260300 PROTEIN"/>
    <property type="match status" value="1"/>
</dbReference>
<organism evidence="6">
    <name type="scientific">Solibacter usitatus (strain Ellin6076)</name>
    <dbReference type="NCBI Taxonomy" id="234267"/>
    <lineage>
        <taxon>Bacteria</taxon>
        <taxon>Pseudomonadati</taxon>
        <taxon>Acidobacteriota</taxon>
        <taxon>Terriglobia</taxon>
        <taxon>Bryobacterales</taxon>
        <taxon>Solibacteraceae</taxon>
        <taxon>Candidatus Solibacter</taxon>
    </lineage>
</organism>
<accession>Q022J7</accession>